<evidence type="ECO:0000259" key="2">
    <source>
        <dbReference type="Pfam" id="PF25122"/>
    </source>
</evidence>
<evidence type="ECO:0000313" key="3">
    <source>
        <dbReference type="EMBL" id="CAI8608362.1"/>
    </source>
</evidence>
<feature type="region of interest" description="Disordered" evidence="1">
    <location>
        <begin position="453"/>
        <end position="506"/>
    </location>
</feature>
<feature type="compositionally biased region" description="Basic and acidic residues" evidence="1">
    <location>
        <begin position="314"/>
        <end position="326"/>
    </location>
</feature>
<feature type="compositionally biased region" description="Polar residues" evidence="1">
    <location>
        <begin position="366"/>
        <end position="377"/>
    </location>
</feature>
<keyword evidence="4" id="KW-1185">Reference proteome</keyword>
<reference evidence="3 4" key="1">
    <citation type="submission" date="2023-01" db="EMBL/GenBank/DDBJ databases">
        <authorList>
            <person name="Kreplak J."/>
        </authorList>
    </citation>
    <scope>NUCLEOTIDE SEQUENCE [LARGE SCALE GENOMIC DNA]</scope>
</reference>
<proteinExistence type="predicted"/>
<feature type="domain" description="DUF7815" evidence="2">
    <location>
        <begin position="54"/>
        <end position="80"/>
    </location>
</feature>
<dbReference type="Pfam" id="PF25122">
    <property type="entry name" value="DUF7815"/>
    <property type="match status" value="1"/>
</dbReference>
<feature type="compositionally biased region" description="Basic and acidic residues" evidence="1">
    <location>
        <begin position="468"/>
        <end position="490"/>
    </location>
</feature>
<dbReference type="EMBL" id="OX451739">
    <property type="protein sequence ID" value="CAI8608362.1"/>
    <property type="molecule type" value="Genomic_DNA"/>
</dbReference>
<dbReference type="PANTHER" id="PTHR36308">
    <property type="entry name" value="DENTIN SIALOPHOSPHOPROTEIN-RELATED"/>
    <property type="match status" value="1"/>
</dbReference>
<feature type="compositionally biased region" description="Polar residues" evidence="1">
    <location>
        <begin position="453"/>
        <end position="467"/>
    </location>
</feature>
<name>A0AAV1ADL1_VICFA</name>
<feature type="compositionally biased region" description="Polar residues" evidence="1">
    <location>
        <begin position="493"/>
        <end position="506"/>
    </location>
</feature>
<accession>A0AAV1ADL1</accession>
<gene>
    <name evidence="3" type="ORF">VFH_IV080600</name>
</gene>
<dbReference type="Proteomes" id="UP001157006">
    <property type="component" value="Chromosome 4"/>
</dbReference>
<dbReference type="PANTHER" id="PTHR36308:SF1">
    <property type="entry name" value="DENTIN SIALOPHOSPHOPROTEIN-RELATED"/>
    <property type="match status" value="1"/>
</dbReference>
<protein>
    <recommendedName>
        <fullName evidence="2">DUF7815 domain-containing protein</fullName>
    </recommendedName>
</protein>
<evidence type="ECO:0000313" key="4">
    <source>
        <dbReference type="Proteomes" id="UP001157006"/>
    </source>
</evidence>
<dbReference type="InterPro" id="IPR056717">
    <property type="entry name" value="DUF7815"/>
</dbReference>
<evidence type="ECO:0000256" key="1">
    <source>
        <dbReference type="SAM" id="MobiDB-lite"/>
    </source>
</evidence>
<feature type="region of interest" description="Disordered" evidence="1">
    <location>
        <begin position="283"/>
        <end position="380"/>
    </location>
</feature>
<organism evidence="3 4">
    <name type="scientific">Vicia faba</name>
    <name type="common">Broad bean</name>
    <name type="synonym">Faba vulgaris</name>
    <dbReference type="NCBI Taxonomy" id="3906"/>
    <lineage>
        <taxon>Eukaryota</taxon>
        <taxon>Viridiplantae</taxon>
        <taxon>Streptophyta</taxon>
        <taxon>Embryophyta</taxon>
        <taxon>Tracheophyta</taxon>
        <taxon>Spermatophyta</taxon>
        <taxon>Magnoliopsida</taxon>
        <taxon>eudicotyledons</taxon>
        <taxon>Gunneridae</taxon>
        <taxon>Pentapetalae</taxon>
        <taxon>rosids</taxon>
        <taxon>fabids</taxon>
        <taxon>Fabales</taxon>
        <taxon>Fabaceae</taxon>
        <taxon>Papilionoideae</taxon>
        <taxon>50 kb inversion clade</taxon>
        <taxon>NPAAA clade</taxon>
        <taxon>Hologalegina</taxon>
        <taxon>IRL clade</taxon>
        <taxon>Fabeae</taxon>
        <taxon>Vicia</taxon>
    </lineage>
</organism>
<sequence>MAFEIPLDQIKHLQILLRQQANLSWYHPEKDENLPLPKLASVTETVAKLDPSPPHLRCKNCNGRLLRGVQSFICVFCGANPHKDLPPDPIRFKNTLGYRWLLESLQLDGSEMVEPIVDELTSNRARSESNIEIPLSELLDLEIQWQPSEAERTLSSNSDSEAFPGESSLSLSGVDVDRFFERREFDSNVSELNSVSERNVGAASDNSFQANENLSLFQNVKASEALGGSVEDRSGDSFSGWEANFKSASSGPVHEEFKSVDHSKVKLDMVSGFRNDYVGVTKSDDFNPSASEDDWFQGDGFRTSNSMIDGQSGKLEKTGDLHHTEREEIDNASSTRNLDWMQDDQWQESDSKIPDIGATDEDDSWNDFTGTTSTQDPSGIISSSTITAQTSNFEFPAANLIDAKPEEGANSSSNKEFDWMGDNQWQDNDNKATDNVGTKEATVSFDSWNDFTGSASVQHSSPNVSNSEKTDQTGKFEMTEDPNKTKRAESDVGSASNFDWMQNDSWQGSNNKATGITTANEVSDSFDAWNDFTSSAISQNPSSSVSHSEIKDQTGISEFTADLHDTNTVKGDNASKVKSLDWMQDDQWQVSNNKTTDTVTTKDNAGPFDVWSDFTNTASRQEDPFKNVPLQTLNQTHSEKTFEMNLFGSSNSSYDMDFSGFSQHDILRQFDNPLSTPAAINAQHTVASLNRVADEDTVRQNPRDFSTADVGSKDDVEMLMSQMHDLSFMLESNLSFPSK</sequence>
<dbReference type="AlphaFoldDB" id="A0AAV1ADL1"/>